<feature type="chain" id="PRO_5045970135" description="DUF2125 domain-containing protein" evidence="1">
    <location>
        <begin position="31"/>
        <end position="506"/>
    </location>
</feature>
<keyword evidence="3" id="KW-1185">Reference proteome</keyword>
<organism evidence="2 3">
    <name type="scientific">Roseovarius aquimarinus</name>
    <dbReference type="NCBI Taxonomy" id="1229156"/>
    <lineage>
        <taxon>Bacteria</taxon>
        <taxon>Pseudomonadati</taxon>
        <taxon>Pseudomonadota</taxon>
        <taxon>Alphaproteobacteria</taxon>
        <taxon>Rhodobacterales</taxon>
        <taxon>Roseobacteraceae</taxon>
        <taxon>Roseovarius</taxon>
    </lineage>
</organism>
<evidence type="ECO:0008006" key="4">
    <source>
        <dbReference type="Google" id="ProtNLM"/>
    </source>
</evidence>
<sequence length="506" mass="52629">MMTSHATRPALRRAAASAFALLAGTGAAMADVTPAEVWADWQAYLTDFGFDVTATETEVSNGLQLTDIVMTQTLPEGAGTTTISFSELTMRGNGDGTVAVVYPAEMPIKVSATGPENFDLDLLYRSNDISTTVSGDPSEMTYETRAASIGIDVTELTAEDTRIDLGETGLEMQDLTSRTVMSIEGGRSAAQVVTAGLTSYDFAMTDPEGQPFEVSGEIERIEMTGDFAIPEGADMNDMTAALAQGFKVNGDYRFGPGRGTFRGGAEGAVTTGETTSEGGTLNLRMDETGIAYGGTSDGSTASITIPQLPVPMSMAIDQSSFEAAVPLIQSGEPQPMALSFLLGGVTLGDNVWAMFDPQGILPRDPATVELDLDGMATVLADLMDPAAMLDADDEAPFTLNALTLNRLLVSLAGAELTGEGDVTFEGAPTEAFDMPAPVGSASFVLTGANALLDKLVEAGLLGQENAMVARMTLGGVAVAGEGEDTLKSDIEFTEGGGIVVNGMRMK</sequence>
<comment type="caution">
    <text evidence="2">The sequence shown here is derived from an EMBL/GenBank/DDBJ whole genome shotgun (WGS) entry which is preliminary data.</text>
</comment>
<name>A0ABW7I9P3_9RHOB</name>
<reference evidence="2 3" key="1">
    <citation type="submission" date="2024-10" db="EMBL/GenBank/DDBJ databases">
        <authorList>
            <person name="Yang X.-N."/>
        </authorList>
    </citation>
    <scope>NUCLEOTIDE SEQUENCE [LARGE SCALE GENOMIC DNA]</scope>
    <source>
        <strain evidence="2 3">CAU 1059</strain>
    </source>
</reference>
<dbReference type="RefSeq" id="WP_394624060.1">
    <property type="nucleotide sequence ID" value="NZ_JBIHMM010000003.1"/>
</dbReference>
<gene>
    <name evidence="2" type="ORF">ACGRVM_13390</name>
</gene>
<keyword evidence="1" id="KW-0732">Signal</keyword>
<dbReference type="Proteomes" id="UP001607157">
    <property type="component" value="Unassembled WGS sequence"/>
</dbReference>
<dbReference type="EMBL" id="JBIHMM010000003">
    <property type="protein sequence ID" value="MFH0254894.1"/>
    <property type="molecule type" value="Genomic_DNA"/>
</dbReference>
<proteinExistence type="predicted"/>
<evidence type="ECO:0000313" key="3">
    <source>
        <dbReference type="Proteomes" id="UP001607157"/>
    </source>
</evidence>
<evidence type="ECO:0000313" key="2">
    <source>
        <dbReference type="EMBL" id="MFH0254894.1"/>
    </source>
</evidence>
<feature type="signal peptide" evidence="1">
    <location>
        <begin position="1"/>
        <end position="30"/>
    </location>
</feature>
<protein>
    <recommendedName>
        <fullName evidence="4">DUF2125 domain-containing protein</fullName>
    </recommendedName>
</protein>
<accession>A0ABW7I9P3</accession>
<evidence type="ECO:0000256" key="1">
    <source>
        <dbReference type="SAM" id="SignalP"/>
    </source>
</evidence>